<dbReference type="Proteomes" id="UP000007076">
    <property type="component" value="Chromosome"/>
</dbReference>
<keyword evidence="8" id="KW-1185">Reference proteome</keyword>
<dbReference type="EMBL" id="AP010968">
    <property type="protein sequence ID" value="BAJ30998.1"/>
    <property type="molecule type" value="Genomic_DNA"/>
</dbReference>
<dbReference type="eggNOG" id="COG3385">
    <property type="taxonomic scope" value="Bacteria"/>
</dbReference>
<sequence>MPRPGQLKSSVGDRFSDRIALGVLTRAYPPELIDEVVAACGRTEQRSRLLPARVVVYFVLAMCLFFGQGYEEVARLLVQGLERESRWANGWRVPTTAAIGRARLRLGPEPLRALFARVCRPVAAEHTQGAWYRRWRLVAVDGTTFDLPDTAANAEFFGRPGTSRGQGRSAYPQARVAALAECGTHAIFAAEVASLSVHETALAERLFPALAEDMLVLADRGFCGLDLWRSARAGGADLLWRVRSVAVLPVIAPLHDGSYLSEIVAARDRNRREDPERVRVIEYTIGSRGGDGTVYRLITSILDPADAPAGELAALYAQRWEIENTLDELKNHQGAPGLVLRSQHPRGVEQEIFAFLLVHHALRDLMHQAAMRGGHDPDRISFARTLRVVRRHVTGQAALSPLPTGPGTHSEPA</sequence>
<dbReference type="Pfam" id="PF01609">
    <property type="entry name" value="DDE_Tnp_1"/>
    <property type="match status" value="1"/>
</dbReference>
<dbReference type="KEGG" id="ksk:KSE_52220"/>
<dbReference type="RefSeq" id="WP_014133439.1">
    <property type="nucleotide sequence ID" value="NC_016109.1"/>
</dbReference>
<keyword evidence="1" id="KW-0472">Membrane</keyword>
<dbReference type="EMBL" id="AP010968">
    <property type="protein sequence ID" value="BAJ28757.1"/>
    <property type="molecule type" value="Genomic_DNA"/>
</dbReference>
<dbReference type="KEGG" id="ksk:KSE_29450"/>
<dbReference type="InterPro" id="IPR012337">
    <property type="entry name" value="RNaseH-like_sf"/>
</dbReference>
<evidence type="ECO:0000313" key="7">
    <source>
        <dbReference type="EMBL" id="BAJ32605.1"/>
    </source>
</evidence>
<dbReference type="STRING" id="452652.KSE_02710"/>
<dbReference type="NCBIfam" id="NF033592">
    <property type="entry name" value="transpos_IS4_1"/>
    <property type="match status" value="1"/>
</dbReference>
<feature type="domain" description="Transposase IS4 N-terminal" evidence="3">
    <location>
        <begin position="19"/>
        <end position="116"/>
    </location>
</feature>
<proteinExistence type="predicted"/>
<dbReference type="PANTHER" id="PTHR37529">
    <property type="entry name" value="TRANSPOSASE INSG FOR INSERTION SEQUENCE ELEMENT IS4-RELATED"/>
    <property type="match status" value="1"/>
</dbReference>
<dbReference type="InterPro" id="IPR047952">
    <property type="entry name" value="Transpos_IS4"/>
</dbReference>
<dbReference type="InterPro" id="IPR024473">
    <property type="entry name" value="Transposases_IS4_N"/>
</dbReference>
<evidence type="ECO:0000313" key="5">
    <source>
        <dbReference type="EMBL" id="BAJ28757.1"/>
    </source>
</evidence>
<evidence type="ECO:0000313" key="8">
    <source>
        <dbReference type="Proteomes" id="UP000007076"/>
    </source>
</evidence>
<dbReference type="EMBL" id="AP010968">
    <property type="protein sequence ID" value="BAJ26118.1"/>
    <property type="molecule type" value="Genomic_DNA"/>
</dbReference>
<evidence type="ECO:0000259" key="2">
    <source>
        <dbReference type="Pfam" id="PF01609"/>
    </source>
</evidence>
<feature type="transmembrane region" description="Helical" evidence="1">
    <location>
        <begin position="50"/>
        <end position="70"/>
    </location>
</feature>
<dbReference type="InterPro" id="IPR002559">
    <property type="entry name" value="Transposase_11"/>
</dbReference>
<dbReference type="GO" id="GO:0004803">
    <property type="term" value="F:transposase activity"/>
    <property type="evidence" value="ECO:0007669"/>
    <property type="project" value="InterPro"/>
</dbReference>
<gene>
    <name evidence="4" type="ordered locus">KSE_02710</name>
    <name evidence="5" type="ordered locus">KSE_29450</name>
    <name evidence="6" type="ordered locus">KSE_52220</name>
    <name evidence="7" type="ordered locus">KSE_68470</name>
</gene>
<dbReference type="GO" id="GO:0006313">
    <property type="term" value="P:DNA transposition"/>
    <property type="evidence" value="ECO:0007669"/>
    <property type="project" value="InterPro"/>
</dbReference>
<dbReference type="SUPFAM" id="SSF53098">
    <property type="entry name" value="Ribonuclease H-like"/>
    <property type="match status" value="1"/>
</dbReference>
<feature type="domain" description="Transposase IS4-like" evidence="2">
    <location>
        <begin position="137"/>
        <end position="357"/>
    </location>
</feature>
<reference evidence="7 8" key="1">
    <citation type="journal article" date="2010" name="DNA Res.">
        <title>Genome sequence of Kitasatospora setae NBRC 14216T: an evolutionary snapshot of the family Streptomycetaceae.</title>
        <authorList>
            <person name="Ichikawa N."/>
            <person name="Oguchi A."/>
            <person name="Ikeda H."/>
            <person name="Ishikawa J."/>
            <person name="Kitani S."/>
            <person name="Watanabe Y."/>
            <person name="Nakamura S."/>
            <person name="Katano Y."/>
            <person name="Kishi E."/>
            <person name="Sasagawa M."/>
            <person name="Ankai A."/>
            <person name="Fukui S."/>
            <person name="Hashimoto Y."/>
            <person name="Kamata S."/>
            <person name="Otoguro M."/>
            <person name="Tanikawa S."/>
            <person name="Nihira T."/>
            <person name="Horinouchi S."/>
            <person name="Ohnishi Y."/>
            <person name="Hayakawa M."/>
            <person name="Kuzuyama T."/>
            <person name="Arisawa A."/>
            <person name="Nomoto F."/>
            <person name="Miura H."/>
            <person name="Takahashi Y."/>
            <person name="Fujita N."/>
        </authorList>
    </citation>
    <scope>NUCLEOTIDE SEQUENCE [LARGE SCALE GENOMIC DNA]</scope>
    <source>
        <strain evidence="8">ATCC 33774 / DSM 43861 / JCM 3304 / KCC A-0304 / NBRC 14216 / KM-6054</strain>
        <strain evidence="7">KM-6054</strain>
    </source>
</reference>
<dbReference type="AlphaFoldDB" id="E4N371"/>
<dbReference type="KEGG" id="ksk:KSE_02710"/>
<evidence type="ECO:0000259" key="3">
    <source>
        <dbReference type="Pfam" id="PF13006"/>
    </source>
</evidence>
<dbReference type="EMBL" id="AP010968">
    <property type="protein sequence ID" value="BAJ32605.1"/>
    <property type="molecule type" value="Genomic_DNA"/>
</dbReference>
<dbReference type="Pfam" id="PF13006">
    <property type="entry name" value="Nterm_IS4"/>
    <property type="match status" value="1"/>
</dbReference>
<keyword evidence="1" id="KW-0812">Transmembrane</keyword>
<dbReference type="PANTHER" id="PTHR37529:SF1">
    <property type="entry name" value="TRANSPOSASE INSG FOR INSERTION SEQUENCE ELEMENT IS4-RELATED"/>
    <property type="match status" value="1"/>
</dbReference>
<evidence type="ECO:0000256" key="1">
    <source>
        <dbReference type="SAM" id="Phobius"/>
    </source>
</evidence>
<name>E4N371_KITSK</name>
<evidence type="ECO:0000313" key="4">
    <source>
        <dbReference type="EMBL" id="BAJ26118.1"/>
    </source>
</evidence>
<organism evidence="7 8">
    <name type="scientific">Kitasatospora setae (strain ATCC 33774 / DSM 43861 / JCM 3304 / KCC A-0304 / NBRC 14216 / KM-6054)</name>
    <name type="common">Streptomyces setae</name>
    <dbReference type="NCBI Taxonomy" id="452652"/>
    <lineage>
        <taxon>Bacteria</taxon>
        <taxon>Bacillati</taxon>
        <taxon>Actinomycetota</taxon>
        <taxon>Actinomycetes</taxon>
        <taxon>Kitasatosporales</taxon>
        <taxon>Streptomycetaceae</taxon>
        <taxon>Kitasatospora</taxon>
    </lineage>
</organism>
<evidence type="ECO:0000313" key="6">
    <source>
        <dbReference type="EMBL" id="BAJ30998.1"/>
    </source>
</evidence>
<protein>
    <submittedName>
        <fullName evidence="7">Putative transposase</fullName>
    </submittedName>
</protein>
<keyword evidence="1" id="KW-1133">Transmembrane helix</keyword>
<dbReference type="GO" id="GO:0003677">
    <property type="term" value="F:DNA binding"/>
    <property type="evidence" value="ECO:0007669"/>
    <property type="project" value="InterPro"/>
</dbReference>
<dbReference type="PATRIC" id="fig|452652.3.peg.265"/>
<dbReference type="KEGG" id="ksk:KSE_68470"/>
<accession>E4N371</accession>
<dbReference type="HOGENOM" id="CLU_028400_1_0_11"/>